<evidence type="ECO:0000256" key="3">
    <source>
        <dbReference type="ARBA" id="ARBA00022630"/>
    </source>
</evidence>
<keyword evidence="3 5" id="KW-0285">Flavoprotein</keyword>
<dbReference type="Proteomes" id="UP001500280">
    <property type="component" value="Unassembled WGS sequence"/>
</dbReference>
<dbReference type="SUPFAM" id="SSF56645">
    <property type="entry name" value="Acyl-CoA dehydrogenase NM domain-like"/>
    <property type="match status" value="1"/>
</dbReference>
<dbReference type="Gene3D" id="1.10.540.10">
    <property type="entry name" value="Acyl-CoA dehydrogenase/oxidase, N-terminal domain"/>
    <property type="match status" value="1"/>
</dbReference>
<evidence type="ECO:0000259" key="7">
    <source>
        <dbReference type="Pfam" id="PF02770"/>
    </source>
</evidence>
<dbReference type="Pfam" id="PF02771">
    <property type="entry name" value="Acyl-CoA_dh_N"/>
    <property type="match status" value="1"/>
</dbReference>
<dbReference type="PANTHER" id="PTHR43884:SF12">
    <property type="entry name" value="ISOVALERYL-COA DEHYDROGENASE, MITOCHONDRIAL-RELATED"/>
    <property type="match status" value="1"/>
</dbReference>
<evidence type="ECO:0000256" key="5">
    <source>
        <dbReference type="RuleBase" id="RU362125"/>
    </source>
</evidence>
<proteinExistence type="inferred from homology"/>
<feature type="domain" description="Acyl-CoA oxidase/dehydrogenase middle" evidence="7">
    <location>
        <begin position="132"/>
        <end position="205"/>
    </location>
</feature>
<protein>
    <recommendedName>
        <fullName evidence="11">Acyl-CoA dehydrogenase</fullName>
    </recommendedName>
</protein>
<gene>
    <name evidence="9" type="ORF">GCM10009745_47420</name>
</gene>
<keyword evidence="4 5" id="KW-0274">FAD</keyword>
<dbReference type="Gene3D" id="2.40.110.10">
    <property type="entry name" value="Butyryl-CoA Dehydrogenase, subunit A, domain 2"/>
    <property type="match status" value="1"/>
</dbReference>
<dbReference type="InterPro" id="IPR036250">
    <property type="entry name" value="AcylCo_DH-like_C"/>
</dbReference>
<evidence type="ECO:0000259" key="8">
    <source>
        <dbReference type="Pfam" id="PF02771"/>
    </source>
</evidence>
<evidence type="ECO:0000313" key="9">
    <source>
        <dbReference type="EMBL" id="GAA1696002.1"/>
    </source>
</evidence>
<evidence type="ECO:0008006" key="11">
    <source>
        <dbReference type="Google" id="ProtNLM"/>
    </source>
</evidence>
<dbReference type="Gene3D" id="1.20.140.10">
    <property type="entry name" value="Butyryl-CoA Dehydrogenase, subunit A, domain 3"/>
    <property type="match status" value="1"/>
</dbReference>
<dbReference type="Pfam" id="PF00441">
    <property type="entry name" value="Acyl-CoA_dh_1"/>
    <property type="match status" value="1"/>
</dbReference>
<dbReference type="InterPro" id="IPR009075">
    <property type="entry name" value="AcylCo_DH/oxidase_C"/>
</dbReference>
<name>A0ABN2HZA4_9ACTN</name>
<keyword evidence="10" id="KW-1185">Reference proteome</keyword>
<evidence type="ECO:0000259" key="6">
    <source>
        <dbReference type="Pfam" id="PF00441"/>
    </source>
</evidence>
<organism evidence="9 10">
    <name type="scientific">Kribbella yunnanensis</name>
    <dbReference type="NCBI Taxonomy" id="190194"/>
    <lineage>
        <taxon>Bacteria</taxon>
        <taxon>Bacillati</taxon>
        <taxon>Actinomycetota</taxon>
        <taxon>Actinomycetes</taxon>
        <taxon>Propionibacteriales</taxon>
        <taxon>Kribbellaceae</taxon>
        <taxon>Kribbella</taxon>
    </lineage>
</organism>
<sequence>MLPKFPGDSNDGAGAVIEQVRQLAGHLARPTVATRDRHREWDETLFKALTVPGTFGGGLTAVQTAALLTALGEGSQDPGLALAVATHAVLVTVPLRTFGTEAQRSRYLPSIAAGDWIGGLSLLQTSGGPAVVTARAAGADWVLSGALELVALGPKAHHFLVVAEHSTGSRTAFLVDADTPGLFIEESTPAALRTCPWGRVVFDDCQVPADAVLAAVGAAATSVEPLLAALDWVFVSAAWLGILRALATDSLAASRTRALCGAHVLDSQSARFTLADLAIQNELVSGLLEKVAGQLDESAPTAYQDAASARLFTAFAVRAVTEAAAELAGPAAADEGQLVDRAYRDARFFVSSGGGSEVLRPVIAASILED</sequence>
<comment type="cofactor">
    <cofactor evidence="1 5">
        <name>FAD</name>
        <dbReference type="ChEBI" id="CHEBI:57692"/>
    </cofactor>
</comment>
<evidence type="ECO:0000256" key="4">
    <source>
        <dbReference type="ARBA" id="ARBA00022827"/>
    </source>
</evidence>
<dbReference type="InterPro" id="IPR009100">
    <property type="entry name" value="AcylCoA_DH/oxidase_NM_dom_sf"/>
</dbReference>
<dbReference type="InterPro" id="IPR046373">
    <property type="entry name" value="Acyl-CoA_Oxase/DH_mid-dom_sf"/>
</dbReference>
<evidence type="ECO:0000313" key="10">
    <source>
        <dbReference type="Proteomes" id="UP001500280"/>
    </source>
</evidence>
<dbReference type="InterPro" id="IPR013786">
    <property type="entry name" value="AcylCoA_DH/ox_N"/>
</dbReference>
<accession>A0ABN2HZA4</accession>
<evidence type="ECO:0000256" key="2">
    <source>
        <dbReference type="ARBA" id="ARBA00009347"/>
    </source>
</evidence>
<dbReference type="RefSeq" id="WP_344155920.1">
    <property type="nucleotide sequence ID" value="NZ_BAAANF010000017.1"/>
</dbReference>
<comment type="caution">
    <text evidence="9">The sequence shown here is derived from an EMBL/GenBank/DDBJ whole genome shotgun (WGS) entry which is preliminary data.</text>
</comment>
<dbReference type="InterPro" id="IPR006091">
    <property type="entry name" value="Acyl-CoA_Oxase/DH_mid-dom"/>
</dbReference>
<dbReference type="InterPro" id="IPR037069">
    <property type="entry name" value="AcylCoA_DH/ox_N_sf"/>
</dbReference>
<evidence type="ECO:0000256" key="1">
    <source>
        <dbReference type="ARBA" id="ARBA00001974"/>
    </source>
</evidence>
<dbReference type="SUPFAM" id="SSF47203">
    <property type="entry name" value="Acyl-CoA dehydrogenase C-terminal domain-like"/>
    <property type="match status" value="1"/>
</dbReference>
<dbReference type="PANTHER" id="PTHR43884">
    <property type="entry name" value="ACYL-COA DEHYDROGENASE"/>
    <property type="match status" value="1"/>
</dbReference>
<dbReference type="EMBL" id="BAAANF010000017">
    <property type="protein sequence ID" value="GAA1696002.1"/>
    <property type="molecule type" value="Genomic_DNA"/>
</dbReference>
<feature type="domain" description="Acyl-CoA dehydrogenase/oxidase C-terminal" evidence="6">
    <location>
        <begin position="235"/>
        <end position="367"/>
    </location>
</feature>
<dbReference type="Pfam" id="PF02770">
    <property type="entry name" value="Acyl-CoA_dh_M"/>
    <property type="match status" value="1"/>
</dbReference>
<reference evidence="9 10" key="1">
    <citation type="journal article" date="2019" name="Int. J. Syst. Evol. Microbiol.">
        <title>The Global Catalogue of Microorganisms (GCM) 10K type strain sequencing project: providing services to taxonomists for standard genome sequencing and annotation.</title>
        <authorList>
            <consortium name="The Broad Institute Genomics Platform"/>
            <consortium name="The Broad Institute Genome Sequencing Center for Infectious Disease"/>
            <person name="Wu L."/>
            <person name="Ma J."/>
        </authorList>
    </citation>
    <scope>NUCLEOTIDE SEQUENCE [LARGE SCALE GENOMIC DNA]</scope>
    <source>
        <strain evidence="9 10">JCM 14307</strain>
    </source>
</reference>
<keyword evidence="5" id="KW-0560">Oxidoreductase</keyword>
<feature type="domain" description="Acyl-CoA dehydrogenase/oxidase N-terminal" evidence="8">
    <location>
        <begin position="19"/>
        <end position="115"/>
    </location>
</feature>
<comment type="similarity">
    <text evidence="2 5">Belongs to the acyl-CoA dehydrogenase family.</text>
</comment>